<feature type="domain" description="XdhC Rossmann" evidence="2">
    <location>
        <begin position="167"/>
        <end position="302"/>
    </location>
</feature>
<evidence type="ECO:0000313" key="4">
    <source>
        <dbReference type="Proteomes" id="UP001596001"/>
    </source>
</evidence>
<dbReference type="EMBL" id="JBHSHJ010000002">
    <property type="protein sequence ID" value="MFC4787994.1"/>
    <property type="molecule type" value="Genomic_DNA"/>
</dbReference>
<dbReference type="PANTHER" id="PTHR30388:SF6">
    <property type="entry name" value="XANTHINE DEHYDROGENASE SUBUNIT A-RELATED"/>
    <property type="match status" value="1"/>
</dbReference>
<organism evidence="3 4">
    <name type="scientific">Giesbergeria sinuosa</name>
    <dbReference type="NCBI Taxonomy" id="80883"/>
    <lineage>
        <taxon>Bacteria</taxon>
        <taxon>Pseudomonadati</taxon>
        <taxon>Pseudomonadota</taxon>
        <taxon>Betaproteobacteria</taxon>
        <taxon>Burkholderiales</taxon>
        <taxon>Comamonadaceae</taxon>
        <taxon>Giesbergeria</taxon>
    </lineage>
</organism>
<dbReference type="InterPro" id="IPR003777">
    <property type="entry name" value="XdhC_CoxI"/>
</dbReference>
<protein>
    <submittedName>
        <fullName evidence="3">XdhC family protein</fullName>
    </submittedName>
</protein>
<dbReference type="Pfam" id="PF13478">
    <property type="entry name" value="XdhC_C"/>
    <property type="match status" value="1"/>
</dbReference>
<dbReference type="Proteomes" id="UP001596001">
    <property type="component" value="Unassembled WGS sequence"/>
</dbReference>
<dbReference type="InterPro" id="IPR052698">
    <property type="entry name" value="MoCofactor_Util/Proc"/>
</dbReference>
<dbReference type="Gene3D" id="3.40.50.720">
    <property type="entry name" value="NAD(P)-binding Rossmann-like Domain"/>
    <property type="match status" value="1"/>
</dbReference>
<proteinExistence type="predicted"/>
<evidence type="ECO:0000259" key="1">
    <source>
        <dbReference type="Pfam" id="PF02625"/>
    </source>
</evidence>
<gene>
    <name evidence="3" type="ORF">ACFO6X_03165</name>
</gene>
<dbReference type="RefSeq" id="WP_382429989.1">
    <property type="nucleotide sequence ID" value="NZ_JBHSHJ010000002.1"/>
</dbReference>
<evidence type="ECO:0000259" key="2">
    <source>
        <dbReference type="Pfam" id="PF13478"/>
    </source>
</evidence>
<accession>A0ABV9QAV6</accession>
<sequence>MAEIDLWHAVVQELAAHRPVVLAAVVHSQGSSPGKSGALLAIGRHGPLAGTVGGGQAEYLTIQQAQPLLTTGHTVVQRLHQIHRSHTPSTSGMVCGGSQTTVLALLEPNQMADIQHLIDQLHDQQPFAWQLSPQGWAPAPPHAQPSWVDTDAAHWVYTHHCGTEGEVWLVGGGHVSLALSALLVGVNFRVVVCEERQGITTLAANHHAHAQLNLPYEALAHTIPDGTLVFVGIMTHAWERDAAALTALEGKMLGYLGLLGSTAKIARILGRKPRPAFFHAPMGLPIGSHTPAEIAISIAAEMISRRHQLRHCLA</sequence>
<dbReference type="Pfam" id="PF02625">
    <property type="entry name" value="XdhC_CoxI"/>
    <property type="match status" value="1"/>
</dbReference>
<name>A0ABV9QAV6_9BURK</name>
<evidence type="ECO:0000313" key="3">
    <source>
        <dbReference type="EMBL" id="MFC4787994.1"/>
    </source>
</evidence>
<dbReference type="InterPro" id="IPR027051">
    <property type="entry name" value="XdhC_Rossmann_dom"/>
</dbReference>
<reference evidence="4" key="1">
    <citation type="journal article" date="2019" name="Int. J. Syst. Evol. Microbiol.">
        <title>The Global Catalogue of Microorganisms (GCM) 10K type strain sequencing project: providing services to taxonomists for standard genome sequencing and annotation.</title>
        <authorList>
            <consortium name="The Broad Institute Genomics Platform"/>
            <consortium name="The Broad Institute Genome Sequencing Center for Infectious Disease"/>
            <person name="Wu L."/>
            <person name="Ma J."/>
        </authorList>
    </citation>
    <scope>NUCLEOTIDE SEQUENCE [LARGE SCALE GENOMIC DNA]</scope>
    <source>
        <strain evidence="4">CCUG 49452</strain>
    </source>
</reference>
<keyword evidence="4" id="KW-1185">Reference proteome</keyword>
<feature type="domain" description="XdhC- CoxI" evidence="1">
    <location>
        <begin position="14"/>
        <end position="78"/>
    </location>
</feature>
<dbReference type="PANTHER" id="PTHR30388">
    <property type="entry name" value="ALDEHYDE OXIDOREDUCTASE MOLYBDENUM COFACTOR ASSEMBLY PROTEIN"/>
    <property type="match status" value="1"/>
</dbReference>
<comment type="caution">
    <text evidence="3">The sequence shown here is derived from an EMBL/GenBank/DDBJ whole genome shotgun (WGS) entry which is preliminary data.</text>
</comment>